<comment type="caution">
    <text evidence="1">The sequence shown here is derived from an EMBL/GenBank/DDBJ whole genome shotgun (WGS) entry which is preliminary data.</text>
</comment>
<name>A0A4Q0YEF7_9BACT</name>
<sequence length="139" mass="16003">MSINEIVDQFNIGFFSTVNSNKESINLDVPEDSEFADFNGKLNEISSEAIYRAPETMYFDGLDFSDPKNPKPIQIPVTGYFQHPFLDEDGNWDEEAEFASYKEKELAYKQEVIEDWLKKMSVDLQNQADLMKALLAKTE</sequence>
<accession>A0A4Q0YEF7</accession>
<gene>
    <name evidence="1" type="ORF">CRV08_06920</name>
</gene>
<proteinExistence type="predicted"/>
<dbReference type="AlphaFoldDB" id="A0A4Q0YEF7"/>
<reference evidence="1 2" key="1">
    <citation type="submission" date="2017-10" db="EMBL/GenBank/DDBJ databases">
        <title>Genomics of the genus Arcobacter.</title>
        <authorList>
            <person name="Perez-Cataluna A."/>
            <person name="Figueras M.J."/>
        </authorList>
    </citation>
    <scope>NUCLEOTIDE SEQUENCE [LARGE SCALE GENOMIC DNA]</scope>
    <source>
        <strain evidence="1 2">CECT 8993</strain>
    </source>
</reference>
<dbReference type="EMBL" id="PDKJ01000005">
    <property type="protein sequence ID" value="RXJ68553.1"/>
    <property type="molecule type" value="Genomic_DNA"/>
</dbReference>
<dbReference type="Proteomes" id="UP000290172">
    <property type="component" value="Unassembled WGS sequence"/>
</dbReference>
<evidence type="ECO:0000313" key="1">
    <source>
        <dbReference type="EMBL" id="RXJ68553.1"/>
    </source>
</evidence>
<dbReference type="RefSeq" id="WP_128980466.1">
    <property type="nucleotide sequence ID" value="NZ_PDKJ01000005.1"/>
</dbReference>
<organism evidence="1 2">
    <name type="scientific">Halarcobacter ebronensis</name>
    <dbReference type="NCBI Taxonomy" id="1462615"/>
    <lineage>
        <taxon>Bacteria</taxon>
        <taxon>Pseudomonadati</taxon>
        <taxon>Campylobacterota</taxon>
        <taxon>Epsilonproteobacteria</taxon>
        <taxon>Campylobacterales</taxon>
        <taxon>Arcobacteraceae</taxon>
        <taxon>Halarcobacter</taxon>
    </lineage>
</organism>
<protein>
    <submittedName>
        <fullName evidence="1">Uncharacterized protein</fullName>
    </submittedName>
</protein>
<evidence type="ECO:0000313" key="2">
    <source>
        <dbReference type="Proteomes" id="UP000290172"/>
    </source>
</evidence>